<sequence length="145" mass="14909">MQVDPRGQRVAAGITALVLVAVLVTGSGVLLAAQAVVFAVGALVGLRYSPYGILFQALIRPRIGPPGELEAAAPPRFAQGVGLAFAVAGVTGYALGADWLGIGATAFALGAAFLNATFGFCLGCEMFLLIRRVIPINRSDREVPV</sequence>
<comment type="caution">
    <text evidence="3">The sequence shown here is derived from an EMBL/GenBank/DDBJ whole genome shotgun (WGS) entry which is preliminary data.</text>
</comment>
<organism evidence="3 4">
    <name type="scientific">Thermomonospora umbrina</name>
    <dbReference type="NCBI Taxonomy" id="111806"/>
    <lineage>
        <taxon>Bacteria</taxon>
        <taxon>Bacillati</taxon>
        <taxon>Actinomycetota</taxon>
        <taxon>Actinomycetes</taxon>
        <taxon>Streptosporangiales</taxon>
        <taxon>Thermomonosporaceae</taxon>
        <taxon>Thermomonospora</taxon>
    </lineage>
</organism>
<keyword evidence="1" id="KW-0472">Membrane</keyword>
<feature type="transmembrane region" description="Helical" evidence="1">
    <location>
        <begin position="106"/>
        <end position="130"/>
    </location>
</feature>
<evidence type="ECO:0000313" key="3">
    <source>
        <dbReference type="EMBL" id="REE96590.1"/>
    </source>
</evidence>
<keyword evidence="1" id="KW-0812">Transmembrane</keyword>
<evidence type="ECO:0000259" key="2">
    <source>
        <dbReference type="Pfam" id="PF14340"/>
    </source>
</evidence>
<dbReference type="Proteomes" id="UP000256661">
    <property type="component" value="Unassembled WGS sequence"/>
</dbReference>
<feature type="transmembrane region" description="Helical" evidence="1">
    <location>
        <begin position="12"/>
        <end position="32"/>
    </location>
</feature>
<evidence type="ECO:0000256" key="1">
    <source>
        <dbReference type="SAM" id="Phobius"/>
    </source>
</evidence>
<protein>
    <submittedName>
        <fullName evidence="3">Uncharacterized protein DUF4395</fullName>
    </submittedName>
</protein>
<proteinExistence type="predicted"/>
<keyword evidence="4" id="KW-1185">Reference proteome</keyword>
<evidence type="ECO:0000313" key="4">
    <source>
        <dbReference type="Proteomes" id="UP000256661"/>
    </source>
</evidence>
<feature type="transmembrane region" description="Helical" evidence="1">
    <location>
        <begin position="38"/>
        <end position="59"/>
    </location>
</feature>
<name>A0A3D9SQ42_9ACTN</name>
<dbReference type="InterPro" id="IPR025508">
    <property type="entry name" value="DUF4395"/>
</dbReference>
<dbReference type="AlphaFoldDB" id="A0A3D9SQ42"/>
<accession>A0A3D9SQ42</accession>
<keyword evidence="1" id="KW-1133">Transmembrane helix</keyword>
<dbReference type="RefSeq" id="WP_116022216.1">
    <property type="nucleotide sequence ID" value="NZ_QTTT01000001.1"/>
</dbReference>
<reference evidence="3 4" key="1">
    <citation type="submission" date="2018-08" db="EMBL/GenBank/DDBJ databases">
        <title>Sequencing the genomes of 1000 actinobacteria strains.</title>
        <authorList>
            <person name="Klenk H.-P."/>
        </authorList>
    </citation>
    <scope>NUCLEOTIDE SEQUENCE [LARGE SCALE GENOMIC DNA]</scope>
    <source>
        <strain evidence="3 4">DSM 43927</strain>
    </source>
</reference>
<dbReference type="EMBL" id="QTTT01000001">
    <property type="protein sequence ID" value="REE96590.1"/>
    <property type="molecule type" value="Genomic_DNA"/>
</dbReference>
<dbReference type="Pfam" id="PF14340">
    <property type="entry name" value="DUF4395"/>
    <property type="match status" value="1"/>
</dbReference>
<gene>
    <name evidence="3" type="ORF">DFJ69_2029</name>
</gene>
<feature type="domain" description="DUF4395" evidence="2">
    <location>
        <begin position="3"/>
        <end position="132"/>
    </location>
</feature>